<comment type="catalytic activity">
    <reaction evidence="8 10">
        <text>6-carboxyhexanoyl-[ACP] + L-alanine + H(+) = (8S)-8-amino-7-oxononanoate + holo-[ACP] + CO2</text>
        <dbReference type="Rhea" id="RHEA:42288"/>
        <dbReference type="Rhea" id="RHEA-COMP:9685"/>
        <dbReference type="Rhea" id="RHEA-COMP:9955"/>
        <dbReference type="ChEBI" id="CHEBI:15378"/>
        <dbReference type="ChEBI" id="CHEBI:16526"/>
        <dbReference type="ChEBI" id="CHEBI:57972"/>
        <dbReference type="ChEBI" id="CHEBI:64479"/>
        <dbReference type="ChEBI" id="CHEBI:78846"/>
        <dbReference type="ChEBI" id="CHEBI:149468"/>
        <dbReference type="EC" id="2.3.1.47"/>
    </reaction>
</comment>
<evidence type="ECO:0000256" key="5">
    <source>
        <dbReference type="ARBA" id="ARBA00022679"/>
    </source>
</evidence>
<dbReference type="InterPro" id="IPR001917">
    <property type="entry name" value="Aminotrans_II_pyridoxalP_BS"/>
</dbReference>
<dbReference type="InterPro" id="IPR004723">
    <property type="entry name" value="AONS_Archaea/Proteobacteria"/>
</dbReference>
<dbReference type="RefSeq" id="WP_055342217.1">
    <property type="nucleotide sequence ID" value="NZ_CDNI01000003.1"/>
</dbReference>
<dbReference type="PANTHER" id="PTHR13693">
    <property type="entry name" value="CLASS II AMINOTRANSFERASE/8-AMINO-7-OXONONANOATE SYNTHASE"/>
    <property type="match status" value="1"/>
</dbReference>
<dbReference type="InterPro" id="IPR004839">
    <property type="entry name" value="Aminotransferase_I/II_large"/>
</dbReference>
<dbReference type="OrthoDB" id="9807157at2"/>
<dbReference type="Proteomes" id="UP000049127">
    <property type="component" value="Unassembled WGS sequence"/>
</dbReference>
<comment type="cofactor">
    <cofactor evidence="1 9 10">
        <name>pyridoxal 5'-phosphate</name>
        <dbReference type="ChEBI" id="CHEBI:597326"/>
    </cofactor>
</comment>
<evidence type="ECO:0000256" key="1">
    <source>
        <dbReference type="ARBA" id="ARBA00001933"/>
    </source>
</evidence>
<gene>
    <name evidence="12" type="primary">bioF</name>
    <name evidence="12" type="ORF">R28058_19291</name>
</gene>
<name>A0A0C7G705_PARSO</name>
<dbReference type="Gene3D" id="3.90.1150.10">
    <property type="entry name" value="Aspartate Aminotransferase, domain 1"/>
    <property type="match status" value="1"/>
</dbReference>
<reference evidence="13" key="1">
    <citation type="submission" date="2015-01" db="EMBL/GenBank/DDBJ databases">
        <authorList>
            <person name="Aslett M.A."/>
            <person name="De Silva N."/>
        </authorList>
    </citation>
    <scope>NUCLEOTIDE SEQUENCE [LARGE SCALE GENOMIC DNA]</scope>
    <source>
        <strain evidence="13">R28058</strain>
    </source>
</reference>
<dbReference type="PROSITE" id="PS00599">
    <property type="entry name" value="AA_TRANSFER_CLASS_2"/>
    <property type="match status" value="1"/>
</dbReference>
<evidence type="ECO:0000313" key="13">
    <source>
        <dbReference type="Proteomes" id="UP000049127"/>
    </source>
</evidence>
<evidence type="ECO:0000256" key="4">
    <source>
        <dbReference type="ARBA" id="ARBA00011738"/>
    </source>
</evidence>
<protein>
    <recommendedName>
        <fullName evidence="10">8-amino-7-ketopelargonate synthase</fullName>
        <ecNumber evidence="10">2.3.1.47</ecNumber>
    </recommendedName>
</protein>
<dbReference type="InterPro" id="IPR050087">
    <property type="entry name" value="AON_synthase_class-II"/>
</dbReference>
<dbReference type="GO" id="GO:0030170">
    <property type="term" value="F:pyridoxal phosphate binding"/>
    <property type="evidence" value="ECO:0007669"/>
    <property type="project" value="InterPro"/>
</dbReference>
<comment type="pathway">
    <text evidence="2 10">Cofactor biosynthesis; biotin biosynthesis.</text>
</comment>
<dbReference type="EMBL" id="CEKZ01000003">
    <property type="protein sequence ID" value="CEQ04196.1"/>
    <property type="molecule type" value="Genomic_DNA"/>
</dbReference>
<evidence type="ECO:0000256" key="7">
    <source>
        <dbReference type="ARBA" id="ARBA00022898"/>
    </source>
</evidence>
<dbReference type="GO" id="GO:0009102">
    <property type="term" value="P:biotin biosynthetic process"/>
    <property type="evidence" value="ECO:0007669"/>
    <property type="project" value="UniProtKB-UniRule"/>
</dbReference>
<keyword evidence="12" id="KW-0012">Acyltransferase</keyword>
<organism evidence="12 13">
    <name type="scientific">Paraclostridium sordellii</name>
    <name type="common">Clostridium sordellii</name>
    <dbReference type="NCBI Taxonomy" id="1505"/>
    <lineage>
        <taxon>Bacteria</taxon>
        <taxon>Bacillati</taxon>
        <taxon>Bacillota</taxon>
        <taxon>Clostridia</taxon>
        <taxon>Peptostreptococcales</taxon>
        <taxon>Peptostreptococcaceae</taxon>
        <taxon>Paraclostridium</taxon>
    </lineage>
</organism>
<feature type="modified residue" description="N6-(pyridoxal phosphate)lysine" evidence="9">
    <location>
        <position position="234"/>
    </location>
</feature>
<dbReference type="UniPathway" id="UPA00078"/>
<dbReference type="Pfam" id="PF00155">
    <property type="entry name" value="Aminotran_1_2"/>
    <property type="match status" value="1"/>
</dbReference>
<comment type="function">
    <text evidence="10">Catalyzes the decarboxylative condensation of pimeloyl-[acyl-carrier protein] and L-alanine to produce 8-amino-7-oxononanoate (AON), [acyl-carrier protein], and carbon dioxide.</text>
</comment>
<sequence length="385" mass="43159">MKNIENQIEEMKSNDLYRKIRYLSKPQEKYTIIDDKEVLLMSSNNYLGLANNKKVKQSAIEAINKYGIGSGGSRLTTGSYDLHKKLEEKISKFEDCEDCLIFNTGYMANIGVISSICDDTYTIFSDELNHASIIDGCKLSKAKIVVYKHNDMNDLKKKVELISTEKGVIITDSVFSMDGDIANIPKIIEIAKKNKLITIVDDAHATGVIGKTGRGSSEYFDTKDIDITIGTLSKAVGSEGGFVCSNKKVIEFLRNKARSFIFSTALSPAVIAASIKSIEIIEENYRMVDKLNNNIDYFIKRLNEIGFYVKSSTPIVPIIIGNEKKALKFSDELIERGIFIPAIRYPTVKKGEARLRATLMATHSFKDIDNVIIQMEKIRTKLNLD</sequence>
<keyword evidence="5 10" id="KW-0808">Transferase</keyword>
<evidence type="ECO:0000256" key="6">
    <source>
        <dbReference type="ARBA" id="ARBA00022756"/>
    </source>
</evidence>
<dbReference type="AlphaFoldDB" id="A0A0C7G705"/>
<proteinExistence type="inferred from homology"/>
<dbReference type="InterPro" id="IPR015422">
    <property type="entry name" value="PyrdxlP-dep_Trfase_small"/>
</dbReference>
<evidence type="ECO:0000259" key="11">
    <source>
        <dbReference type="Pfam" id="PF00155"/>
    </source>
</evidence>
<comment type="subunit">
    <text evidence="4 10">Homodimer.</text>
</comment>
<evidence type="ECO:0000256" key="10">
    <source>
        <dbReference type="RuleBase" id="RU003693"/>
    </source>
</evidence>
<dbReference type="EC" id="2.3.1.47" evidence="10"/>
<dbReference type="SUPFAM" id="SSF53383">
    <property type="entry name" value="PLP-dependent transferases"/>
    <property type="match status" value="1"/>
</dbReference>
<evidence type="ECO:0000313" key="12">
    <source>
        <dbReference type="EMBL" id="CEQ04196.1"/>
    </source>
</evidence>
<dbReference type="InterPro" id="IPR015424">
    <property type="entry name" value="PyrdxlP-dep_Trfase"/>
</dbReference>
<accession>A0A0C7G705</accession>
<dbReference type="NCBIfam" id="TIGR00858">
    <property type="entry name" value="bioF"/>
    <property type="match status" value="1"/>
</dbReference>
<evidence type="ECO:0000256" key="9">
    <source>
        <dbReference type="PIRSR" id="PIRSR604723-51"/>
    </source>
</evidence>
<dbReference type="PANTHER" id="PTHR13693:SF77">
    <property type="entry name" value="8-AMINO-7-OXONONANOATE SYNTHASE"/>
    <property type="match status" value="1"/>
</dbReference>
<evidence type="ECO:0000256" key="2">
    <source>
        <dbReference type="ARBA" id="ARBA00004746"/>
    </source>
</evidence>
<evidence type="ECO:0000256" key="3">
    <source>
        <dbReference type="ARBA" id="ARBA00010008"/>
    </source>
</evidence>
<dbReference type="Gene3D" id="3.40.640.10">
    <property type="entry name" value="Type I PLP-dependent aspartate aminotransferase-like (Major domain)"/>
    <property type="match status" value="1"/>
</dbReference>
<dbReference type="GO" id="GO:0008710">
    <property type="term" value="F:8-amino-7-oxononanoate synthase activity"/>
    <property type="evidence" value="ECO:0007669"/>
    <property type="project" value="UniProtKB-UniRule"/>
</dbReference>
<comment type="similarity">
    <text evidence="3 10">Belongs to the class-II pyridoxal-phosphate-dependent aminotransferase family. BioF subfamily.</text>
</comment>
<feature type="domain" description="Aminotransferase class I/classII large" evidence="11">
    <location>
        <begin position="37"/>
        <end position="372"/>
    </location>
</feature>
<dbReference type="CDD" id="cd06454">
    <property type="entry name" value="KBL_like"/>
    <property type="match status" value="1"/>
</dbReference>
<evidence type="ECO:0000256" key="8">
    <source>
        <dbReference type="ARBA" id="ARBA00047715"/>
    </source>
</evidence>
<dbReference type="InterPro" id="IPR015421">
    <property type="entry name" value="PyrdxlP-dep_Trfase_major"/>
</dbReference>
<keyword evidence="6" id="KW-0093">Biotin biosynthesis</keyword>
<keyword evidence="7 9" id="KW-0663">Pyridoxal phosphate</keyword>